<dbReference type="Proteomes" id="UP000037392">
    <property type="component" value="Unassembled WGS sequence"/>
</dbReference>
<dbReference type="InterPro" id="IPR014388">
    <property type="entry name" value="3-oxoacid_CoA-transferase"/>
</dbReference>
<dbReference type="GeneID" id="93162985"/>
<dbReference type="EMBL" id="ADLK01000056">
    <property type="protein sequence ID" value="KMW11145.1"/>
    <property type="molecule type" value="Genomic_DNA"/>
</dbReference>
<dbReference type="Pfam" id="PF01144">
    <property type="entry name" value="CoA_trans"/>
    <property type="match status" value="1"/>
</dbReference>
<reference evidence="5 6" key="1">
    <citation type="submission" date="2011-04" db="EMBL/GenBank/DDBJ databases">
        <title>The Genome Sequence of Clostridium citroniae WAL-19142.</title>
        <authorList>
            <consortium name="The Broad Institute Genome Sequencing Platform"/>
            <person name="Earl A."/>
            <person name="Ward D."/>
            <person name="Feldgarden M."/>
            <person name="Gevers D."/>
            <person name="Warren Y.A."/>
            <person name="Tyrrell K.L."/>
            <person name="Citron D.M."/>
            <person name="Goldstein E.J."/>
            <person name="Daigneault M."/>
            <person name="Allen-Vercoe E."/>
            <person name="Young S.K."/>
            <person name="Zeng Q."/>
            <person name="Gargeya S."/>
            <person name="Fitzgerald M."/>
            <person name="Haas B."/>
            <person name="Abouelleil A."/>
            <person name="Alvarado L."/>
            <person name="Arachchi H.M."/>
            <person name="Berlin A."/>
            <person name="Brown A."/>
            <person name="Chapman S.B."/>
            <person name="Chen Z."/>
            <person name="Dunbar C."/>
            <person name="Freedman E."/>
            <person name="Gearin G."/>
            <person name="Gellesch M."/>
            <person name="Goldberg J."/>
            <person name="Griggs A."/>
            <person name="Gujja S."/>
            <person name="Heilman E.R."/>
            <person name="Heiman D."/>
            <person name="Howarth C."/>
            <person name="Larson L."/>
            <person name="Lui A."/>
            <person name="MacDonald P.J."/>
            <person name="Mehta T."/>
            <person name="Montmayeur A."/>
            <person name="Murphy C."/>
            <person name="Neiman D."/>
            <person name="Pearson M."/>
            <person name="Priest M."/>
            <person name="Roberts A."/>
            <person name="Saif S."/>
            <person name="Shea T."/>
            <person name="Shenoy N."/>
            <person name="Sisk P."/>
            <person name="Stolte C."/>
            <person name="Sykes S."/>
            <person name="White J."/>
            <person name="Yandava C."/>
            <person name="Wortman J."/>
            <person name="Nusbaum C."/>
            <person name="Birren B."/>
        </authorList>
    </citation>
    <scope>NUCLEOTIDE SEQUENCE [LARGE SCALE GENOMIC DNA]</scope>
    <source>
        <strain evidence="5 6">WAL-19142</strain>
    </source>
</reference>
<dbReference type="InterPro" id="IPR037171">
    <property type="entry name" value="NagB/RpiA_transferase-like"/>
</dbReference>
<organism evidence="5 6">
    <name type="scientific">[Clostridium] citroniae WAL-19142</name>
    <dbReference type="NCBI Taxonomy" id="742734"/>
    <lineage>
        <taxon>Bacteria</taxon>
        <taxon>Bacillati</taxon>
        <taxon>Bacillota</taxon>
        <taxon>Clostridia</taxon>
        <taxon>Lachnospirales</taxon>
        <taxon>Lachnospiraceae</taxon>
        <taxon>Enterocloster</taxon>
    </lineage>
</organism>
<comment type="similarity">
    <text evidence="1 3">Belongs to the 3-oxoacid CoA-transferase family.</text>
</comment>
<evidence type="ECO:0000313" key="6">
    <source>
        <dbReference type="Proteomes" id="UP000037392"/>
    </source>
</evidence>
<gene>
    <name evidence="5" type="ORF">HMPREF9470_00432</name>
</gene>
<dbReference type="OrthoDB" id="9805230at2"/>
<dbReference type="RefSeq" id="WP_048929089.1">
    <property type="nucleotide sequence ID" value="NZ_KQ235875.1"/>
</dbReference>
<keyword evidence="2 3" id="KW-0808">Transferase</keyword>
<evidence type="ECO:0000313" key="5">
    <source>
        <dbReference type="EMBL" id="KMW11145.1"/>
    </source>
</evidence>
<accession>A0A0J9E695</accession>
<dbReference type="SUPFAM" id="SSF100950">
    <property type="entry name" value="NagB/RpiA/CoA transferase-like"/>
    <property type="match status" value="2"/>
</dbReference>
<dbReference type="GO" id="GO:0046952">
    <property type="term" value="P:ketone body catabolic process"/>
    <property type="evidence" value="ECO:0007669"/>
    <property type="project" value="InterPro"/>
</dbReference>
<sequence>MKIIRSEEVSRLIKDGDTIMYTGITLGGFAEEALVELEKSFLDTGHPRNLTMYWQSATGNRGDRGLAHAAHEGFLKRGVGGHLNGCGPAMTEFSRDNKGEIYNFPQGVMSVMCRHIAAHTPGVITKIGLKSMMDPRVDAGCMNEKAKNAERLVELVELGGEEWLWYKLPKLDVTLIRGTVADTKGNISCYKEGYKLGQLSAAEAARACGGIVICQVENIVEAGSIKPRDVTVPGILVDYVFVSKPEYHWQTSKTYYNPVFSGEIRVPLDAIPSEKLSARKVIARRAAMELTKGAIVNLGVGIPEAVSSVAAEEGCGEYITLTTESGGIGGVPASGHDFGCCWNAEATIEMADEFDMYDGGALDLGVLGVLQVGPNGNVNVSKRNGEGLGVGGFLNVAGGASKVVFAATFTGGLHKGEGPAYEISNGHIKVIKEGNSRKFVNEIEQISFNGEASLAQGKKIMYVTERCVFELTGEGLLLTEIAPGVDLQKDILEQMDFCPLISENLEQMPADIFNENWGGLKKIMDKE</sequence>
<dbReference type="PATRIC" id="fig|742734.4.peg.460"/>
<dbReference type="SMART" id="SM00882">
    <property type="entry name" value="CoA_trans"/>
    <property type="match status" value="2"/>
</dbReference>
<dbReference type="GO" id="GO:0008410">
    <property type="term" value="F:CoA-transferase activity"/>
    <property type="evidence" value="ECO:0007669"/>
    <property type="project" value="InterPro"/>
</dbReference>
<evidence type="ECO:0000256" key="1">
    <source>
        <dbReference type="ARBA" id="ARBA00007154"/>
    </source>
</evidence>
<evidence type="ECO:0008006" key="7">
    <source>
        <dbReference type="Google" id="ProtNLM"/>
    </source>
</evidence>
<name>A0A0J9E695_9FIRM</name>
<feature type="active site" description="5-glutamyl coenzyme A thioester intermediate" evidence="4">
    <location>
        <position position="324"/>
    </location>
</feature>
<dbReference type="InterPro" id="IPR004165">
    <property type="entry name" value="CoA_trans_fam_I"/>
</dbReference>
<comment type="caution">
    <text evidence="5">The sequence shown here is derived from an EMBL/GenBank/DDBJ whole genome shotgun (WGS) entry which is preliminary data.</text>
</comment>
<dbReference type="AlphaFoldDB" id="A0A0J9E695"/>
<dbReference type="PANTHER" id="PTHR43293">
    <property type="entry name" value="ACETATE COA-TRANSFERASE YDIF"/>
    <property type="match status" value="1"/>
</dbReference>
<evidence type="ECO:0000256" key="4">
    <source>
        <dbReference type="PIRSR" id="PIRSR000858-1"/>
    </source>
</evidence>
<proteinExistence type="inferred from homology"/>
<evidence type="ECO:0000256" key="2">
    <source>
        <dbReference type="ARBA" id="ARBA00022679"/>
    </source>
</evidence>
<dbReference type="Gene3D" id="3.40.1080.10">
    <property type="entry name" value="Glutaconate Coenzyme A-transferase"/>
    <property type="match status" value="2"/>
</dbReference>
<dbReference type="PANTHER" id="PTHR43293:SF1">
    <property type="entry name" value="ACETATE COA-TRANSFERASE YDIF"/>
    <property type="match status" value="1"/>
</dbReference>
<evidence type="ECO:0000256" key="3">
    <source>
        <dbReference type="PIRNR" id="PIRNR000858"/>
    </source>
</evidence>
<protein>
    <recommendedName>
        <fullName evidence="7">Acetate CoA-transferase YdiF</fullName>
    </recommendedName>
</protein>
<dbReference type="PIRSF" id="PIRSF000858">
    <property type="entry name" value="SCOT-t"/>
    <property type="match status" value="1"/>
</dbReference>